<accession>A0A8S1X1J8</accession>
<keyword evidence="3" id="KW-1185">Reference proteome</keyword>
<dbReference type="EMBL" id="CAJJDP010000107">
    <property type="protein sequence ID" value="CAD8194797.1"/>
    <property type="molecule type" value="Genomic_DNA"/>
</dbReference>
<reference evidence="2" key="1">
    <citation type="submission" date="2021-01" db="EMBL/GenBank/DDBJ databases">
        <authorList>
            <consortium name="Genoscope - CEA"/>
            <person name="William W."/>
        </authorList>
    </citation>
    <scope>NUCLEOTIDE SEQUENCE</scope>
</reference>
<comment type="caution">
    <text evidence="2">The sequence shown here is derived from an EMBL/GenBank/DDBJ whole genome shotgun (WGS) entry which is preliminary data.</text>
</comment>
<feature type="compositionally biased region" description="Polar residues" evidence="1">
    <location>
        <begin position="1"/>
        <end position="11"/>
    </location>
</feature>
<evidence type="ECO:0000256" key="1">
    <source>
        <dbReference type="SAM" id="MobiDB-lite"/>
    </source>
</evidence>
<dbReference type="Proteomes" id="UP000683925">
    <property type="component" value="Unassembled WGS sequence"/>
</dbReference>
<organism evidence="2 3">
    <name type="scientific">Paramecium octaurelia</name>
    <dbReference type="NCBI Taxonomy" id="43137"/>
    <lineage>
        <taxon>Eukaryota</taxon>
        <taxon>Sar</taxon>
        <taxon>Alveolata</taxon>
        <taxon>Ciliophora</taxon>
        <taxon>Intramacronucleata</taxon>
        <taxon>Oligohymenophorea</taxon>
        <taxon>Peniculida</taxon>
        <taxon>Parameciidae</taxon>
        <taxon>Paramecium</taxon>
    </lineage>
</organism>
<sequence length="75" mass="8815">MNNLGISNNRFQQKAQQKRQKSYDQPHPNQKAPINNQEPVNNHEFEITPDIVKPNVQVPIFQDPKLIENLQQQKK</sequence>
<proteinExistence type="predicted"/>
<dbReference type="OMA" id="NHEFEIT"/>
<name>A0A8S1X1J8_PAROT</name>
<gene>
    <name evidence="2" type="ORF">POCTA_138.1.T1070156</name>
</gene>
<evidence type="ECO:0000313" key="3">
    <source>
        <dbReference type="Proteomes" id="UP000683925"/>
    </source>
</evidence>
<dbReference type="OrthoDB" id="303243at2759"/>
<feature type="region of interest" description="Disordered" evidence="1">
    <location>
        <begin position="1"/>
        <end position="45"/>
    </location>
</feature>
<protein>
    <submittedName>
        <fullName evidence="2">Uncharacterized protein</fullName>
    </submittedName>
</protein>
<evidence type="ECO:0000313" key="2">
    <source>
        <dbReference type="EMBL" id="CAD8194797.1"/>
    </source>
</evidence>
<dbReference type="AlphaFoldDB" id="A0A8S1X1J8"/>